<dbReference type="Pfam" id="PF13193">
    <property type="entry name" value="AMP-binding_C"/>
    <property type="match status" value="1"/>
</dbReference>
<dbReference type="InterPro" id="IPR010071">
    <property type="entry name" value="AA_adenyl_dom"/>
</dbReference>
<dbReference type="GO" id="GO:0047527">
    <property type="term" value="F:2,3-dihydroxybenzoate-serine ligase activity"/>
    <property type="evidence" value="ECO:0007669"/>
    <property type="project" value="TreeGrafter"/>
</dbReference>
<dbReference type="STRING" id="28173.VIBNI_A3717"/>
<dbReference type="PRINTS" id="PR00154">
    <property type="entry name" value="AMPBINDING"/>
</dbReference>
<accession>U4KAE5</accession>
<keyword evidence="4" id="KW-0597">Phosphoprotein</keyword>
<dbReference type="Pfam" id="PF00550">
    <property type="entry name" value="PP-binding"/>
    <property type="match status" value="1"/>
</dbReference>
<evidence type="ECO:0000259" key="5">
    <source>
        <dbReference type="PROSITE" id="PS50075"/>
    </source>
</evidence>
<dbReference type="FunFam" id="2.30.38.10:FF:000001">
    <property type="entry name" value="Non-ribosomal peptide synthetase PvdI"/>
    <property type="match status" value="1"/>
</dbReference>
<dbReference type="InterPro" id="IPR020459">
    <property type="entry name" value="AMP-binding"/>
</dbReference>
<dbReference type="PANTHER" id="PTHR45527">
    <property type="entry name" value="NONRIBOSOMAL PEPTIDE SYNTHETASE"/>
    <property type="match status" value="1"/>
</dbReference>
<evidence type="ECO:0000313" key="7">
    <source>
        <dbReference type="Proteomes" id="UP000016895"/>
    </source>
</evidence>
<dbReference type="Gene3D" id="3.30.559.10">
    <property type="entry name" value="Chloramphenicol acetyltransferase-like domain"/>
    <property type="match status" value="1"/>
</dbReference>
<dbReference type="Pfam" id="PF00668">
    <property type="entry name" value="Condensation"/>
    <property type="match status" value="1"/>
</dbReference>
<protein>
    <submittedName>
        <fullName evidence="6">Putative ANTIBIOTIC SYNTHETASE fused with CoA-dependent acyltransferase</fullName>
    </submittedName>
</protein>
<dbReference type="GO" id="GO:0031177">
    <property type="term" value="F:phosphopantetheine binding"/>
    <property type="evidence" value="ECO:0007669"/>
    <property type="project" value="TreeGrafter"/>
</dbReference>
<dbReference type="NCBIfam" id="TIGR01733">
    <property type="entry name" value="AA-adenyl-dom"/>
    <property type="match status" value="1"/>
</dbReference>
<dbReference type="SUPFAM" id="SSF52777">
    <property type="entry name" value="CoA-dependent acyltransferases"/>
    <property type="match status" value="2"/>
</dbReference>
<evidence type="ECO:0000256" key="4">
    <source>
        <dbReference type="ARBA" id="ARBA00022553"/>
    </source>
</evidence>
<dbReference type="Proteomes" id="UP000016895">
    <property type="component" value="Chromosome 1"/>
</dbReference>
<dbReference type="InterPro" id="IPR045851">
    <property type="entry name" value="AMP-bd_C_sf"/>
</dbReference>
<evidence type="ECO:0000256" key="2">
    <source>
        <dbReference type="ARBA" id="ARBA00006432"/>
    </source>
</evidence>
<dbReference type="SUPFAM" id="SSF47336">
    <property type="entry name" value="ACP-like"/>
    <property type="match status" value="1"/>
</dbReference>
<keyword evidence="6" id="KW-0012">Acyltransferase</keyword>
<dbReference type="InterPro" id="IPR036736">
    <property type="entry name" value="ACP-like_sf"/>
</dbReference>
<dbReference type="KEGG" id="vni:VIBNI_A3717"/>
<dbReference type="Gene3D" id="3.40.50.980">
    <property type="match status" value="2"/>
</dbReference>
<dbReference type="SUPFAM" id="SSF56801">
    <property type="entry name" value="Acetyl-CoA synthetase-like"/>
    <property type="match status" value="1"/>
</dbReference>
<evidence type="ECO:0000313" key="6">
    <source>
        <dbReference type="EMBL" id="CCO59682.1"/>
    </source>
</evidence>
<dbReference type="InterPro" id="IPR001242">
    <property type="entry name" value="Condensation_dom"/>
</dbReference>
<dbReference type="GO" id="GO:0009366">
    <property type="term" value="C:enterobactin synthetase complex"/>
    <property type="evidence" value="ECO:0007669"/>
    <property type="project" value="TreeGrafter"/>
</dbReference>
<proteinExistence type="inferred from homology"/>
<dbReference type="InterPro" id="IPR006162">
    <property type="entry name" value="Ppantetheine_attach_site"/>
</dbReference>
<dbReference type="InterPro" id="IPR000873">
    <property type="entry name" value="AMP-dep_synth/lig_dom"/>
</dbReference>
<dbReference type="PANTHER" id="PTHR45527:SF1">
    <property type="entry name" value="FATTY ACID SYNTHASE"/>
    <property type="match status" value="1"/>
</dbReference>
<dbReference type="InterPro" id="IPR009081">
    <property type="entry name" value="PP-bd_ACP"/>
</dbReference>
<dbReference type="Gene3D" id="1.10.1200.10">
    <property type="entry name" value="ACP-like"/>
    <property type="match status" value="1"/>
</dbReference>
<dbReference type="AlphaFoldDB" id="U4KAE5"/>
<gene>
    <name evidence="6" type="ORF">VIBNI_A3717</name>
</gene>
<dbReference type="Gene3D" id="2.30.38.10">
    <property type="entry name" value="Luciferase, Domain 3"/>
    <property type="match status" value="1"/>
</dbReference>
<dbReference type="PROSITE" id="PS00012">
    <property type="entry name" value="PHOSPHOPANTETHEINE"/>
    <property type="match status" value="1"/>
</dbReference>
<dbReference type="GO" id="GO:0043041">
    <property type="term" value="P:amino acid activation for nonribosomal peptide biosynthetic process"/>
    <property type="evidence" value="ECO:0007669"/>
    <property type="project" value="TreeGrafter"/>
</dbReference>
<organism evidence="6 7">
    <name type="scientific">Vibrio nigripulchritudo</name>
    <dbReference type="NCBI Taxonomy" id="28173"/>
    <lineage>
        <taxon>Bacteria</taxon>
        <taxon>Pseudomonadati</taxon>
        <taxon>Pseudomonadota</taxon>
        <taxon>Gammaproteobacteria</taxon>
        <taxon>Vibrionales</taxon>
        <taxon>Vibrionaceae</taxon>
        <taxon>Vibrio</taxon>
    </lineage>
</organism>
<dbReference type="OrthoDB" id="9757559at2"/>
<dbReference type="InterPro" id="IPR020845">
    <property type="entry name" value="AMP-binding_CS"/>
</dbReference>
<dbReference type="InterPro" id="IPR025110">
    <property type="entry name" value="AMP-bd_C"/>
</dbReference>
<reference evidence="6 7" key="1">
    <citation type="journal article" date="2013" name="ISME J.">
        <title>Comparative genomics of pathogenic lineages of Vibrio nigripulchritudo identifies virulence-associated traits.</title>
        <authorList>
            <person name="Goudenege D."/>
            <person name="Labreuche Y."/>
            <person name="Krin E."/>
            <person name="Ansquer D."/>
            <person name="Mangenot S."/>
            <person name="Calteau A."/>
            <person name="Medigue C."/>
            <person name="Mazel D."/>
            <person name="Polz M.F."/>
            <person name="Le Roux F."/>
        </authorList>
    </citation>
    <scope>NUCLEOTIDE SEQUENCE [LARGE SCALE GENOMIC DNA]</scope>
    <source>
        <strain evidence="7">SnF1</strain>
    </source>
</reference>
<dbReference type="EMBL" id="FO203526">
    <property type="protein sequence ID" value="CCO59682.1"/>
    <property type="molecule type" value="Genomic_DNA"/>
</dbReference>
<dbReference type="Gene3D" id="3.30.300.30">
    <property type="match status" value="1"/>
</dbReference>
<dbReference type="PROSITE" id="PS00455">
    <property type="entry name" value="AMP_BINDING"/>
    <property type="match status" value="1"/>
</dbReference>
<comment type="cofactor">
    <cofactor evidence="1">
        <name>pantetheine 4'-phosphate</name>
        <dbReference type="ChEBI" id="CHEBI:47942"/>
    </cofactor>
</comment>
<dbReference type="Pfam" id="PF00501">
    <property type="entry name" value="AMP-binding"/>
    <property type="match status" value="1"/>
</dbReference>
<dbReference type="FunFam" id="3.40.50.980:FF:000001">
    <property type="entry name" value="Non-ribosomal peptide synthetase"/>
    <property type="match status" value="1"/>
</dbReference>
<dbReference type="CDD" id="cd05930">
    <property type="entry name" value="A_NRPS"/>
    <property type="match status" value="1"/>
</dbReference>
<dbReference type="InterPro" id="IPR023213">
    <property type="entry name" value="CAT-like_dom_sf"/>
</dbReference>
<evidence type="ECO:0000256" key="3">
    <source>
        <dbReference type="ARBA" id="ARBA00022450"/>
    </source>
</evidence>
<keyword evidence="7" id="KW-1185">Reference proteome</keyword>
<dbReference type="CDD" id="cd19531">
    <property type="entry name" value="LCL_NRPS-like"/>
    <property type="match status" value="1"/>
</dbReference>
<dbReference type="PATRIC" id="fig|1260221.3.peg.3530"/>
<dbReference type="GO" id="GO:0009239">
    <property type="term" value="P:enterobactin biosynthetic process"/>
    <property type="evidence" value="ECO:0007669"/>
    <property type="project" value="TreeGrafter"/>
</dbReference>
<comment type="similarity">
    <text evidence="2">Belongs to the ATP-dependent AMP-binding enzyme family.</text>
</comment>
<evidence type="ECO:0000256" key="1">
    <source>
        <dbReference type="ARBA" id="ARBA00001957"/>
    </source>
</evidence>
<name>U4KAE5_9VIBR</name>
<dbReference type="Gene3D" id="3.30.559.30">
    <property type="entry name" value="Nonribosomal peptide synthetase, condensation domain"/>
    <property type="match status" value="1"/>
</dbReference>
<keyword evidence="3" id="KW-0596">Phosphopantetheine</keyword>
<dbReference type="FunFam" id="3.30.300.30:FF:000010">
    <property type="entry name" value="Enterobactin synthetase component F"/>
    <property type="match status" value="1"/>
</dbReference>
<dbReference type="GO" id="GO:0016746">
    <property type="term" value="F:acyltransferase activity"/>
    <property type="evidence" value="ECO:0007669"/>
    <property type="project" value="UniProtKB-KW"/>
</dbReference>
<dbReference type="RefSeq" id="WP_022552065.1">
    <property type="nucleotide sequence ID" value="NC_022528.1"/>
</dbReference>
<dbReference type="PROSITE" id="PS50075">
    <property type="entry name" value="CARRIER"/>
    <property type="match status" value="1"/>
</dbReference>
<sequence>MLDLINKIKTNELSVWVEDGAIKLAFGADKPSEEMLTAIKASKPQLLEVLENNQIFSKHDFWGKEIFSVPESEGALSFAQERMLFIEQFEQGTDAYHIPYTVELSDDIQFPQLVSAFQYIVDRHPVLKSCYQQSEEGQFSLHESNQPVAIPLRLADSFDAFKQALAEDVACPFELDREPPLRLIQYKVGDKQYLLMLWHHIAFDGWSTDIFLRELSQAYTALKAGKQPVFPALEIDYCDYAFWQRHQLESDETGNQTEYWKNTLSGFETLALPTDFPRPSKVDYRGNNVSLALSSELSNQLKSLAREHDTTLYVVMLSAFYVALATLSGQEDQLVGTPSDNRHLPQTQDLIGFFATSLVLRAQVKGDNKVSDLIKQVHEVMTSAKANQDVPFERLIDVLNVERDMSRHPLFQVMFGMQSFGHQELSQDALPFESVDLGDEGFYSPAKFDLTLHVDDGHQALKVGLDYAVSLFELATAERILALYQQILTGFVRNAEQSIAELDVLTDSEKQLFIDWNQTEAELPVEPTWHRLFEAQAQQTPDAIALVHQEEVLTYQALNEKANQLANTLRETYQQRYQSELKPDTPVALFMERSSEMLIAILAVLKAGGAYVPVSPEYPKERAQFIFEDTAAPLVLTQQSKLSELDSWLNELPALPELIAVDSPSAYEGQSTDNLDLAISGNDLAYVIYTSGTTGKPKGVMMPHSAYADFIHQYHQSLGAQPVSLVSLTQYTFDIFGLEYGLPLLSGGTVYLSDIHQAPDTLSSHALKTNVLQLTPSVWSVLQVALPESVDLSHITVIVGGESGSEALYQSLSLRFQKVIQVYGPTEACIWSTQSEYQQGKANLIGTPLNNESCYVLSTQGKLCPIGVPGELHIGGVGLARGYLNREALTQERFITSPIAGHEERLYKTGDLVRWRHDGQLEYIGRNDFQVKIRGHRIELGEIEAVLLEEATVQQAVVIDREKEGEKYLAAYIVSDTTLDAERIRQTLSASLPDFMVPSTFTQIDAIPLTMNGKLDRRALPEPEWSASDNYTAPETELEIALCGIWQEVLGAERVGIHDSFFQVGGNSINAIKVVSQINRYLGHSLRLELVNLYTTKTIGELAQFIEENQKHSFLEEQDNEMSI</sequence>
<keyword evidence="6" id="KW-0808">Transferase</keyword>
<feature type="domain" description="Carrier" evidence="5">
    <location>
        <begin position="1033"/>
        <end position="1110"/>
    </location>
</feature>
<dbReference type="FunFam" id="1.10.1200.10:FF:000005">
    <property type="entry name" value="Nonribosomal peptide synthetase 1"/>
    <property type="match status" value="1"/>
</dbReference>
<dbReference type="GO" id="GO:0005829">
    <property type="term" value="C:cytosol"/>
    <property type="evidence" value="ECO:0007669"/>
    <property type="project" value="TreeGrafter"/>
</dbReference>